<organism evidence="1 2">
    <name type="scientific">Octopus vulgaris</name>
    <name type="common">Common octopus</name>
    <dbReference type="NCBI Taxonomy" id="6645"/>
    <lineage>
        <taxon>Eukaryota</taxon>
        <taxon>Metazoa</taxon>
        <taxon>Spiralia</taxon>
        <taxon>Lophotrochozoa</taxon>
        <taxon>Mollusca</taxon>
        <taxon>Cephalopoda</taxon>
        <taxon>Coleoidea</taxon>
        <taxon>Octopodiformes</taxon>
        <taxon>Octopoda</taxon>
        <taxon>Incirrata</taxon>
        <taxon>Octopodidae</taxon>
        <taxon>Octopus</taxon>
    </lineage>
</organism>
<gene>
    <name evidence="1" type="ORF">OCTVUL_1B020798</name>
</gene>
<evidence type="ECO:0000313" key="2">
    <source>
        <dbReference type="Proteomes" id="UP001162480"/>
    </source>
</evidence>
<dbReference type="AlphaFoldDB" id="A0AA36F164"/>
<reference evidence="1" key="1">
    <citation type="submission" date="2023-08" db="EMBL/GenBank/DDBJ databases">
        <authorList>
            <person name="Alioto T."/>
            <person name="Alioto T."/>
            <person name="Gomez Garrido J."/>
        </authorList>
    </citation>
    <scope>NUCLEOTIDE SEQUENCE</scope>
</reference>
<dbReference type="Proteomes" id="UP001162480">
    <property type="component" value="Chromosome 4"/>
</dbReference>
<name>A0AA36F164_OCTVU</name>
<keyword evidence="2" id="KW-1185">Reference proteome</keyword>
<dbReference type="EMBL" id="OX597817">
    <property type="protein sequence ID" value="CAI9720754.1"/>
    <property type="molecule type" value="Genomic_DNA"/>
</dbReference>
<evidence type="ECO:0000313" key="1">
    <source>
        <dbReference type="EMBL" id="CAI9720754.1"/>
    </source>
</evidence>
<sequence>MNEGQLAHYHKQQKNLFQQRVANINQHDRIIYQQNPRGSYRERVENMNAVEIDNLRRHQMQPHRVRRHKPVLNRAFVNEFEHFNVEEMNIICEYCGALRFKNENNSCCYNGKVNVPTLQPYQETLKRLFE</sequence>
<protein>
    <submittedName>
        <fullName evidence="1">Uncharacterized protein</fullName>
    </submittedName>
</protein>
<proteinExistence type="predicted"/>
<accession>A0AA36F164</accession>